<name>A0A1H3VTW2_9GAMM</name>
<dbReference type="AlphaFoldDB" id="A0A1H3VTW2"/>
<keyword evidence="1" id="KW-0472">Membrane</keyword>
<feature type="transmembrane region" description="Helical" evidence="1">
    <location>
        <begin position="57"/>
        <end position="76"/>
    </location>
</feature>
<feature type="transmembrane region" description="Helical" evidence="1">
    <location>
        <begin position="111"/>
        <end position="127"/>
    </location>
</feature>
<evidence type="ECO:0000256" key="1">
    <source>
        <dbReference type="SAM" id="Phobius"/>
    </source>
</evidence>
<dbReference type="EMBL" id="FNQO01000001">
    <property type="protein sequence ID" value="SDZ78275.1"/>
    <property type="molecule type" value="Genomic_DNA"/>
</dbReference>
<evidence type="ECO:0008006" key="4">
    <source>
        <dbReference type="Google" id="ProtNLM"/>
    </source>
</evidence>
<keyword evidence="1" id="KW-0812">Transmembrane</keyword>
<reference evidence="3" key="1">
    <citation type="submission" date="2016-10" db="EMBL/GenBank/DDBJ databases">
        <authorList>
            <person name="Varghese N."/>
            <person name="Submissions S."/>
        </authorList>
    </citation>
    <scope>NUCLEOTIDE SEQUENCE [LARGE SCALE GENOMIC DNA]</scope>
    <source>
        <strain evidence="3">CGMCC 1.10657</strain>
    </source>
</reference>
<gene>
    <name evidence="2" type="ORF">SAMN05216562_0266</name>
</gene>
<dbReference type="Pfam" id="PF11911">
    <property type="entry name" value="DUF3429"/>
    <property type="match status" value="1"/>
</dbReference>
<accession>A0A1H3VTW2</accession>
<sequence length="167" mass="18467">MAVEFDSLDDMPHASQRPAAIDTCLFDALAYLGLLPFVIGIAMQITGVTLFGVGGRFWFAAYSTAILSFLCGIWWGGALNRVRHPHRLALILLSNLVCVAAWFALLLYATFWGLPLLAAGFAFVLWAEARLNPNLPRRYNYFKTRSRVSYLVIGCHLVMIAVIALTG</sequence>
<keyword evidence="3" id="KW-1185">Reference proteome</keyword>
<keyword evidence="1" id="KW-1133">Transmembrane helix</keyword>
<feature type="transmembrane region" description="Helical" evidence="1">
    <location>
        <begin position="148"/>
        <end position="166"/>
    </location>
</feature>
<evidence type="ECO:0000313" key="3">
    <source>
        <dbReference type="Proteomes" id="UP000198658"/>
    </source>
</evidence>
<protein>
    <recommendedName>
        <fullName evidence="4">DUF3429 domain-containing protein</fullName>
    </recommendedName>
</protein>
<evidence type="ECO:0000313" key="2">
    <source>
        <dbReference type="EMBL" id="SDZ78275.1"/>
    </source>
</evidence>
<dbReference type="InterPro" id="IPR021836">
    <property type="entry name" value="DUF3429"/>
</dbReference>
<dbReference type="STRING" id="658218.SAMN05216562_0266"/>
<feature type="transmembrane region" description="Helical" evidence="1">
    <location>
        <begin position="24"/>
        <end position="45"/>
    </location>
</feature>
<organism evidence="2 3">
    <name type="scientific">Microbulbifer marinus</name>
    <dbReference type="NCBI Taxonomy" id="658218"/>
    <lineage>
        <taxon>Bacteria</taxon>
        <taxon>Pseudomonadati</taxon>
        <taxon>Pseudomonadota</taxon>
        <taxon>Gammaproteobacteria</taxon>
        <taxon>Cellvibrionales</taxon>
        <taxon>Microbulbiferaceae</taxon>
        <taxon>Microbulbifer</taxon>
    </lineage>
</organism>
<proteinExistence type="predicted"/>
<dbReference type="Proteomes" id="UP000198658">
    <property type="component" value="Unassembled WGS sequence"/>
</dbReference>